<comment type="caution">
    <text evidence="1">The sequence shown here is derived from an EMBL/GenBank/DDBJ whole genome shotgun (WGS) entry which is preliminary data.</text>
</comment>
<protein>
    <submittedName>
        <fullName evidence="1">Uncharacterized protein</fullName>
    </submittedName>
</protein>
<organism evidence="1 2">
    <name type="scientific">Phytophthora infestans</name>
    <name type="common">Potato late blight agent</name>
    <name type="synonym">Botrytis infestans</name>
    <dbReference type="NCBI Taxonomy" id="4787"/>
    <lineage>
        <taxon>Eukaryota</taxon>
        <taxon>Sar</taxon>
        <taxon>Stramenopiles</taxon>
        <taxon>Oomycota</taxon>
        <taxon>Peronosporomycetes</taxon>
        <taxon>Peronosporales</taxon>
        <taxon>Peronosporaceae</taxon>
        <taxon>Phytophthora</taxon>
    </lineage>
</organism>
<dbReference type="AlphaFoldDB" id="A0A833T169"/>
<proteinExistence type="predicted"/>
<evidence type="ECO:0000313" key="1">
    <source>
        <dbReference type="EMBL" id="KAF4041708.1"/>
    </source>
</evidence>
<name>A0A833T169_PHYIN</name>
<evidence type="ECO:0000313" key="2">
    <source>
        <dbReference type="Proteomes" id="UP000602510"/>
    </source>
</evidence>
<sequence>MARQLNQPSLTPKKMAILLYLSGKALRGVLPYGDKAAATRAFLCRRETILAVWAKRDYPRGSTRATLPPLERAAIP</sequence>
<accession>A0A833T169</accession>
<keyword evidence="2" id="KW-1185">Reference proteome</keyword>
<reference evidence="1" key="1">
    <citation type="submission" date="2020-04" db="EMBL/GenBank/DDBJ databases">
        <title>Hybrid Assembly of Korean Phytophthora infestans isolates.</title>
        <authorList>
            <person name="Prokchorchik M."/>
            <person name="Lee Y."/>
            <person name="Seo J."/>
            <person name="Cho J.-H."/>
            <person name="Park Y.-E."/>
            <person name="Jang D.-C."/>
            <person name="Im J.-S."/>
            <person name="Choi J.-G."/>
            <person name="Park H.-J."/>
            <person name="Lee G.-B."/>
            <person name="Lee Y.-G."/>
            <person name="Hong S.-Y."/>
            <person name="Cho K."/>
            <person name="Sohn K.H."/>
        </authorList>
    </citation>
    <scope>NUCLEOTIDE SEQUENCE</scope>
    <source>
        <strain evidence="1">KR_1_A1</strain>
    </source>
</reference>
<dbReference type="Proteomes" id="UP000602510">
    <property type="component" value="Unassembled WGS sequence"/>
</dbReference>
<dbReference type="EMBL" id="WSZM01000115">
    <property type="protein sequence ID" value="KAF4041708.1"/>
    <property type="molecule type" value="Genomic_DNA"/>
</dbReference>
<gene>
    <name evidence="1" type="ORF">GN244_ATG06025</name>
</gene>